<feature type="non-terminal residue" evidence="1">
    <location>
        <position position="1"/>
    </location>
</feature>
<evidence type="ECO:0000313" key="1">
    <source>
        <dbReference type="EMBL" id="GAH35284.1"/>
    </source>
</evidence>
<name>X1G107_9ZZZZ</name>
<dbReference type="AlphaFoldDB" id="X1G107"/>
<sequence length="34" mass="3942">IIINKNKKLDLEENNGKGQLHLLHIVVIYQNKNS</sequence>
<dbReference type="EMBL" id="BARU01010629">
    <property type="protein sequence ID" value="GAH35284.1"/>
    <property type="molecule type" value="Genomic_DNA"/>
</dbReference>
<proteinExistence type="predicted"/>
<protein>
    <submittedName>
        <fullName evidence="1">Uncharacterized protein</fullName>
    </submittedName>
</protein>
<gene>
    <name evidence="1" type="ORF">S03H2_20213</name>
</gene>
<organism evidence="1">
    <name type="scientific">marine sediment metagenome</name>
    <dbReference type="NCBI Taxonomy" id="412755"/>
    <lineage>
        <taxon>unclassified sequences</taxon>
        <taxon>metagenomes</taxon>
        <taxon>ecological metagenomes</taxon>
    </lineage>
</organism>
<comment type="caution">
    <text evidence="1">The sequence shown here is derived from an EMBL/GenBank/DDBJ whole genome shotgun (WGS) entry which is preliminary data.</text>
</comment>
<reference evidence="1" key="1">
    <citation type="journal article" date="2014" name="Front. Microbiol.">
        <title>High frequency of phylogenetically diverse reductive dehalogenase-homologous genes in deep subseafloor sedimentary metagenomes.</title>
        <authorList>
            <person name="Kawai M."/>
            <person name="Futagami T."/>
            <person name="Toyoda A."/>
            <person name="Takaki Y."/>
            <person name="Nishi S."/>
            <person name="Hori S."/>
            <person name="Arai W."/>
            <person name="Tsubouchi T."/>
            <person name="Morono Y."/>
            <person name="Uchiyama I."/>
            <person name="Ito T."/>
            <person name="Fujiyama A."/>
            <person name="Inagaki F."/>
            <person name="Takami H."/>
        </authorList>
    </citation>
    <scope>NUCLEOTIDE SEQUENCE</scope>
    <source>
        <strain evidence="1">Expedition CK06-06</strain>
    </source>
</reference>
<accession>X1G107</accession>